<accession>A0A0P8BZ96</accession>
<keyword evidence="6 14" id="KW-0605">Phycobilisome</keyword>
<reference evidence="15 16" key="1">
    <citation type="submission" date="2015-09" db="EMBL/GenBank/DDBJ databases">
        <title>Identification and resolution of microdiversity through metagenomic sequencing of parallel consortia.</title>
        <authorList>
            <person name="Nelson W.C."/>
            <person name="Romine M.F."/>
            <person name="Lindemann S.R."/>
        </authorList>
    </citation>
    <scope>NUCLEOTIDE SEQUENCE [LARGE SCALE GENOMIC DNA]</scope>
    <source>
        <strain evidence="15">Ana</strain>
    </source>
</reference>
<evidence type="ECO:0000256" key="6">
    <source>
        <dbReference type="ARBA" id="ARBA00022738"/>
    </source>
</evidence>
<evidence type="ECO:0000256" key="14">
    <source>
        <dbReference type="RuleBase" id="RU004438"/>
    </source>
</evidence>
<dbReference type="GO" id="GO:0015979">
    <property type="term" value="P:photosynthesis"/>
    <property type="evidence" value="ECO:0007669"/>
    <property type="project" value="UniProtKB-KW"/>
</dbReference>
<evidence type="ECO:0000256" key="13">
    <source>
        <dbReference type="PIRSR" id="PIRSR000081-2"/>
    </source>
</evidence>
<organism evidence="15 16">
    <name type="scientific">Phormidesmis priestleyi Ana</name>
    <dbReference type="NCBI Taxonomy" id="1666911"/>
    <lineage>
        <taxon>Bacteria</taxon>
        <taxon>Bacillati</taxon>
        <taxon>Cyanobacteriota</taxon>
        <taxon>Cyanophyceae</taxon>
        <taxon>Leptolyngbyales</taxon>
        <taxon>Leptolyngbyaceae</taxon>
        <taxon>Phormidesmis</taxon>
    </lineage>
</organism>
<evidence type="ECO:0000256" key="10">
    <source>
        <dbReference type="ARBA" id="ARBA00023136"/>
    </source>
</evidence>
<comment type="similarity">
    <text evidence="2 14">Belongs to the phycobiliprotein family.</text>
</comment>
<keyword evidence="4 14" id="KW-0602">Photosynthesis</keyword>
<dbReference type="Pfam" id="PF00502">
    <property type="entry name" value="Phycobilisome"/>
    <property type="match status" value="1"/>
</dbReference>
<comment type="subcellular location">
    <subcellularLocation>
        <location evidence="14">Cellular thylakoid membrane</location>
        <topology evidence="14">Peripheral membrane protein</topology>
        <orientation evidence="14">Cytoplasmic side</orientation>
    </subcellularLocation>
    <subcellularLocation>
        <location evidence="1">Membrane</location>
        <topology evidence="1">Peripheral membrane protein</topology>
    </subcellularLocation>
</comment>
<dbReference type="InterPro" id="IPR038719">
    <property type="entry name" value="Phycobilisome_asu/bsu_sf"/>
</dbReference>
<evidence type="ECO:0000256" key="3">
    <source>
        <dbReference type="ARBA" id="ARBA00022448"/>
    </source>
</evidence>
<evidence type="ECO:0000256" key="1">
    <source>
        <dbReference type="ARBA" id="ARBA00004170"/>
    </source>
</evidence>
<dbReference type="EMBL" id="LJZR01000021">
    <property type="protein sequence ID" value="KPQ34259.1"/>
    <property type="molecule type" value="Genomic_DNA"/>
</dbReference>
<name>A0A0P8BZ96_9CYAN</name>
<dbReference type="STRING" id="1666911.HLUCCA11_15180"/>
<dbReference type="SUPFAM" id="SSF46458">
    <property type="entry name" value="Globin-like"/>
    <property type="match status" value="1"/>
</dbReference>
<proteinExistence type="inferred from homology"/>
<evidence type="ECO:0000256" key="7">
    <source>
        <dbReference type="ARBA" id="ARBA00022982"/>
    </source>
</evidence>
<keyword evidence="5" id="KW-0042">Antenna complex</keyword>
<comment type="caution">
    <text evidence="15">The sequence shown here is derived from an EMBL/GenBank/DDBJ whole genome shotgun (WGS) entry which is preliminary data.</text>
</comment>
<feature type="binding site" evidence="12">
    <location>
        <position position="71"/>
    </location>
    <ligand>
        <name>(2R,3E)-phycocyanobilin</name>
        <dbReference type="ChEBI" id="CHEBI:85275"/>
        <label>1</label>
    </ligand>
</feature>
<dbReference type="GO" id="GO:0030089">
    <property type="term" value="C:phycobilisome"/>
    <property type="evidence" value="ECO:0007669"/>
    <property type="project" value="UniProtKB-KW"/>
</dbReference>
<dbReference type="AlphaFoldDB" id="A0A0P8BZ96"/>
<feature type="modified residue" description="N4-methylasparagine" evidence="13">
    <location>
        <position position="71"/>
    </location>
</feature>
<protein>
    <submittedName>
        <fullName evidence="15">Allophycocyanin-B</fullName>
    </submittedName>
</protein>
<dbReference type="CDD" id="cd12125">
    <property type="entry name" value="APC_alpha"/>
    <property type="match status" value="1"/>
</dbReference>
<dbReference type="PANTHER" id="PTHR34011:SF2">
    <property type="entry name" value="ALLOPHYCOCYANIN ALPHA CHAIN"/>
    <property type="match status" value="1"/>
</dbReference>
<evidence type="ECO:0000256" key="4">
    <source>
        <dbReference type="ARBA" id="ARBA00022531"/>
    </source>
</evidence>
<dbReference type="PIRSF" id="PIRSF000081">
    <property type="entry name" value="Phycocyanin"/>
    <property type="match status" value="1"/>
</dbReference>
<gene>
    <name evidence="15" type="primary">apcD</name>
    <name evidence="15" type="ORF">HLUCCA11_15180</name>
</gene>
<evidence type="ECO:0000313" key="16">
    <source>
        <dbReference type="Proteomes" id="UP000050465"/>
    </source>
</evidence>
<dbReference type="GO" id="GO:0031676">
    <property type="term" value="C:plasma membrane-derived thylakoid membrane"/>
    <property type="evidence" value="ECO:0007669"/>
    <property type="project" value="UniProtKB-SubCell"/>
</dbReference>
<dbReference type="Proteomes" id="UP000050465">
    <property type="component" value="Unassembled WGS sequence"/>
</dbReference>
<keyword evidence="3 14" id="KW-0813">Transport</keyword>
<feature type="binding site" evidence="12">
    <location>
        <position position="81"/>
    </location>
    <ligand>
        <name>(2R,3E)-phycocyanobilin</name>
        <dbReference type="ChEBI" id="CHEBI:85275"/>
        <label>1</label>
    </ligand>
</feature>
<evidence type="ECO:0000256" key="8">
    <source>
        <dbReference type="ARBA" id="ARBA00022991"/>
    </source>
</evidence>
<dbReference type="InterPro" id="IPR009050">
    <property type="entry name" value="Globin-like_sf"/>
</dbReference>
<keyword evidence="7 14" id="KW-0249">Electron transport</keyword>
<keyword evidence="9 14" id="KW-0793">Thylakoid</keyword>
<keyword evidence="11 14" id="KW-0089">Bile pigment</keyword>
<dbReference type="PANTHER" id="PTHR34011">
    <property type="entry name" value="PHYCOBILISOME 32.1 KDA LINKER POLYPEPTIDE, PHYCOCYANIN-ASSOCIATED, ROD 2-RELATED"/>
    <property type="match status" value="1"/>
</dbReference>
<sequence>MSVVSQVILNADDELRYPTSGELKGIENFLKTGNQRMRIAQTLADNEKKIVDQASSALWKIRPDFIAKGGNAYGQKQRALCLRDYGWYLRLITYSVLAGDKDPIESIGLIGVREMYNALDVPVPGMVEAIRCLKNASLPLMSEEDAAEAKPYFDYIIQAMSS</sequence>
<evidence type="ECO:0000256" key="12">
    <source>
        <dbReference type="PIRSR" id="PIRSR000081-1"/>
    </source>
</evidence>
<evidence type="ECO:0000256" key="5">
    <source>
        <dbReference type="ARBA" id="ARBA00022549"/>
    </source>
</evidence>
<evidence type="ECO:0000256" key="11">
    <source>
        <dbReference type="ARBA" id="ARBA00023307"/>
    </source>
</evidence>
<evidence type="ECO:0000256" key="2">
    <source>
        <dbReference type="ARBA" id="ARBA00008182"/>
    </source>
</evidence>
<feature type="binding site" evidence="12">
    <location>
        <position position="34"/>
    </location>
    <ligand>
        <name>(2R,3E)-phycocyanobilin</name>
        <dbReference type="ChEBI" id="CHEBI:85275"/>
        <label>1</label>
    </ligand>
</feature>
<keyword evidence="8 14" id="KW-0157">Chromophore</keyword>
<dbReference type="PATRIC" id="fig|1666911.3.peg.313"/>
<evidence type="ECO:0000256" key="9">
    <source>
        <dbReference type="ARBA" id="ARBA00023078"/>
    </source>
</evidence>
<keyword evidence="10 14" id="KW-0472">Membrane</keyword>
<dbReference type="Gene3D" id="1.10.490.20">
    <property type="entry name" value="Phycocyanins"/>
    <property type="match status" value="1"/>
</dbReference>
<dbReference type="InterPro" id="IPR012128">
    <property type="entry name" value="Phycobilisome_asu/bsu"/>
</dbReference>
<evidence type="ECO:0000313" key="15">
    <source>
        <dbReference type="EMBL" id="KPQ34259.1"/>
    </source>
</evidence>